<sequence>MKILILILALSLMGLTMNHGQQREIRMCEGSGIHCMNIEMLDMTLELVKAKGKPEITIREN</sequence>
<dbReference type="AlphaFoldDB" id="A0A9X1HPX1"/>
<accession>A0A9X1HPX1</accession>
<evidence type="ECO:0000313" key="2">
    <source>
        <dbReference type="Proteomes" id="UP001139409"/>
    </source>
</evidence>
<dbReference type="Proteomes" id="UP001139409">
    <property type="component" value="Unassembled WGS sequence"/>
</dbReference>
<evidence type="ECO:0000313" key="1">
    <source>
        <dbReference type="EMBL" id="MCA6074159.1"/>
    </source>
</evidence>
<dbReference type="EMBL" id="JAIXNE010000001">
    <property type="protein sequence ID" value="MCA6074159.1"/>
    <property type="molecule type" value="Genomic_DNA"/>
</dbReference>
<keyword evidence="2" id="KW-1185">Reference proteome</keyword>
<proteinExistence type="predicted"/>
<name>A0A9X1HPX1_9BACT</name>
<protein>
    <submittedName>
        <fullName evidence="1">Uncharacterized protein</fullName>
    </submittedName>
</protein>
<organism evidence="1 2">
    <name type="scientific">Fulvivirga sedimenti</name>
    <dbReference type="NCBI Taxonomy" id="2879465"/>
    <lineage>
        <taxon>Bacteria</taxon>
        <taxon>Pseudomonadati</taxon>
        <taxon>Bacteroidota</taxon>
        <taxon>Cytophagia</taxon>
        <taxon>Cytophagales</taxon>
        <taxon>Fulvivirgaceae</taxon>
        <taxon>Fulvivirga</taxon>
    </lineage>
</organism>
<dbReference type="RefSeq" id="WP_225697260.1">
    <property type="nucleotide sequence ID" value="NZ_JAIXNE010000001.1"/>
</dbReference>
<comment type="caution">
    <text evidence="1">The sequence shown here is derived from an EMBL/GenBank/DDBJ whole genome shotgun (WGS) entry which is preliminary data.</text>
</comment>
<reference evidence="1" key="1">
    <citation type="submission" date="2021-09" db="EMBL/GenBank/DDBJ databases">
        <title>Fulvivirga sp. isolated from coastal sediment.</title>
        <authorList>
            <person name="Yu H."/>
        </authorList>
    </citation>
    <scope>NUCLEOTIDE SEQUENCE</scope>
    <source>
        <strain evidence="1">1062</strain>
    </source>
</reference>
<gene>
    <name evidence="1" type="ORF">LDX50_04730</name>
</gene>